<name>A0A1N7H2Y6_9RHOB</name>
<gene>
    <name evidence="1" type="ORF">SAMN05421666_2418</name>
</gene>
<dbReference type="Proteomes" id="UP000186019">
    <property type="component" value="Unassembled WGS sequence"/>
</dbReference>
<reference evidence="1 2" key="1">
    <citation type="submission" date="2017-01" db="EMBL/GenBank/DDBJ databases">
        <authorList>
            <person name="Mah S.A."/>
            <person name="Swanson W.J."/>
            <person name="Moy G.W."/>
            <person name="Vacquier V.D."/>
        </authorList>
    </citation>
    <scope>NUCLEOTIDE SEQUENCE [LARGE SCALE GENOMIC DNA]</scope>
    <source>
        <strain evidence="1 2">DSM 29590</strain>
    </source>
</reference>
<keyword evidence="2" id="KW-1185">Reference proteome</keyword>
<dbReference type="EMBL" id="FTNV01000002">
    <property type="protein sequence ID" value="SIS19202.1"/>
    <property type="molecule type" value="Genomic_DNA"/>
</dbReference>
<sequence length="89" mass="9132">MSANPAPPNSLRAEGNALNELGLAAIFCTLLAGGEPEATHGYSASVAYREMGTDFLTCWQMTSYLRHYPAVGASGSLPCAASAPASVTP</sequence>
<accession>A0A1N7H2Y6</accession>
<evidence type="ECO:0000313" key="1">
    <source>
        <dbReference type="EMBL" id="SIS19202.1"/>
    </source>
</evidence>
<evidence type="ECO:0000313" key="2">
    <source>
        <dbReference type="Proteomes" id="UP000186019"/>
    </source>
</evidence>
<organism evidence="1 2">
    <name type="scientific">Roseovarius nanhaiticus</name>
    <dbReference type="NCBI Taxonomy" id="573024"/>
    <lineage>
        <taxon>Bacteria</taxon>
        <taxon>Pseudomonadati</taxon>
        <taxon>Pseudomonadota</taxon>
        <taxon>Alphaproteobacteria</taxon>
        <taxon>Rhodobacterales</taxon>
        <taxon>Roseobacteraceae</taxon>
        <taxon>Roseovarius</taxon>
    </lineage>
</organism>
<protein>
    <submittedName>
        <fullName evidence="1">Uncharacterized protein</fullName>
    </submittedName>
</protein>
<proteinExistence type="predicted"/>
<dbReference type="AlphaFoldDB" id="A0A1N7H2Y6"/>